<name>A0A3N5BK32_9BACL</name>
<gene>
    <name evidence="1" type="ORF">EDD62_0880</name>
</gene>
<reference evidence="1 2" key="1">
    <citation type="submission" date="2018-11" db="EMBL/GenBank/DDBJ databases">
        <title>Genomic Encyclopedia of Type Strains, Phase IV (KMG-IV): sequencing the most valuable type-strain genomes for metagenomic binning, comparative biology and taxonomic classification.</title>
        <authorList>
            <person name="Goeker M."/>
        </authorList>
    </citation>
    <scope>NUCLEOTIDE SEQUENCE [LARGE SCALE GENOMIC DNA]</scope>
    <source>
        <strain evidence="1 2">DSM 29158</strain>
    </source>
</reference>
<evidence type="ECO:0008006" key="3">
    <source>
        <dbReference type="Google" id="ProtNLM"/>
    </source>
</evidence>
<dbReference type="EMBL" id="RKRK01000002">
    <property type="protein sequence ID" value="RPF58236.1"/>
    <property type="molecule type" value="Genomic_DNA"/>
</dbReference>
<protein>
    <recommendedName>
        <fullName evidence="3">Peptidyl-prolyl cis-trans isomerase</fullName>
    </recommendedName>
</protein>
<dbReference type="AlphaFoldDB" id="A0A3N5BK32"/>
<evidence type="ECO:0000313" key="1">
    <source>
        <dbReference type="EMBL" id="RPF58236.1"/>
    </source>
</evidence>
<dbReference type="Proteomes" id="UP000277108">
    <property type="component" value="Unassembled WGS sequence"/>
</dbReference>
<evidence type="ECO:0000313" key="2">
    <source>
        <dbReference type="Proteomes" id="UP000277108"/>
    </source>
</evidence>
<accession>A0A3N5BK32</accession>
<sequence length="160" mass="18545">MVIQIKGNVKFNITLDPTTWIFDDRKVSLNDLQLSRTSHDEITFDDSKEWNRQILEGGTNPPTLKSEKKFKKQQLLEEDYCINMEVFFNNAELNDDAKEVLLTNVDDKQLTIPVESLKNLYFQFSKQGKRIHENGSVDAFVFESGEVNESLNQVNQIEVK</sequence>
<dbReference type="RefSeq" id="WP_123807668.1">
    <property type="nucleotide sequence ID" value="NZ_RKRK01000002.1"/>
</dbReference>
<comment type="caution">
    <text evidence="1">The sequence shown here is derived from an EMBL/GenBank/DDBJ whole genome shotgun (WGS) entry which is preliminary data.</text>
</comment>
<keyword evidence="2" id="KW-1185">Reference proteome</keyword>
<organism evidence="1 2">
    <name type="scientific">Abyssicoccus albus</name>
    <dbReference type="NCBI Taxonomy" id="1817405"/>
    <lineage>
        <taxon>Bacteria</taxon>
        <taxon>Bacillati</taxon>
        <taxon>Bacillota</taxon>
        <taxon>Bacilli</taxon>
        <taxon>Bacillales</taxon>
        <taxon>Abyssicoccaceae</taxon>
    </lineage>
</organism>
<proteinExistence type="predicted"/>
<dbReference type="OrthoDB" id="2404998at2"/>